<evidence type="ECO:0000259" key="8">
    <source>
        <dbReference type="PROSITE" id="PS50126"/>
    </source>
</evidence>
<dbReference type="InterPro" id="IPR004087">
    <property type="entry name" value="KH_dom"/>
</dbReference>
<dbReference type="InterPro" id="IPR058582">
    <property type="entry name" value="KH_NusA_2nd"/>
</dbReference>
<dbReference type="Gene3D" id="3.30.1480.10">
    <property type="entry name" value="NusA, N-terminal domain"/>
    <property type="match status" value="1"/>
</dbReference>
<dbReference type="InterPro" id="IPR030842">
    <property type="entry name" value="TF_NusA_bacterial"/>
</dbReference>
<dbReference type="InterPro" id="IPR036555">
    <property type="entry name" value="NusA_N_sf"/>
</dbReference>
<evidence type="ECO:0000313" key="9">
    <source>
        <dbReference type="EMBL" id="GAA4464384.1"/>
    </source>
</evidence>
<dbReference type="InterPro" id="IPR015946">
    <property type="entry name" value="KH_dom-like_a/b"/>
</dbReference>
<evidence type="ECO:0000256" key="7">
    <source>
        <dbReference type="HAMAP-Rule" id="MF_00945"/>
    </source>
</evidence>
<dbReference type="InterPro" id="IPR010213">
    <property type="entry name" value="TF_NusA"/>
</dbReference>
<dbReference type="Gene3D" id="3.30.300.20">
    <property type="match status" value="2"/>
</dbReference>
<dbReference type="CDD" id="cd04455">
    <property type="entry name" value="S1_NusA"/>
    <property type="match status" value="1"/>
</dbReference>
<dbReference type="InterPro" id="IPR012340">
    <property type="entry name" value="NA-bd_OB-fold"/>
</dbReference>
<evidence type="ECO:0000313" key="10">
    <source>
        <dbReference type="Proteomes" id="UP001500067"/>
    </source>
</evidence>
<dbReference type="Pfam" id="PF13184">
    <property type="entry name" value="KH_NusA_1st"/>
    <property type="match status" value="1"/>
</dbReference>
<comment type="subcellular location">
    <subcellularLocation>
        <location evidence="7">Cytoplasm</location>
    </subcellularLocation>
</comment>
<gene>
    <name evidence="7 9" type="primary">nusA</name>
    <name evidence="9" type="ORF">GCM10023093_14580</name>
</gene>
<dbReference type="CDD" id="cd22529">
    <property type="entry name" value="KH-II_NusA_rpt2"/>
    <property type="match status" value="1"/>
</dbReference>
<dbReference type="SUPFAM" id="SSF50249">
    <property type="entry name" value="Nucleic acid-binding proteins"/>
    <property type="match status" value="1"/>
</dbReference>
<dbReference type="EMBL" id="BAABFA010000010">
    <property type="protein sequence ID" value="GAA4464384.1"/>
    <property type="molecule type" value="Genomic_DNA"/>
</dbReference>
<dbReference type="InterPro" id="IPR009019">
    <property type="entry name" value="KH_sf_prok-type"/>
</dbReference>
<organism evidence="9 10">
    <name type="scientific">Nemorincola caseinilytica</name>
    <dbReference type="NCBI Taxonomy" id="2054315"/>
    <lineage>
        <taxon>Bacteria</taxon>
        <taxon>Pseudomonadati</taxon>
        <taxon>Bacteroidota</taxon>
        <taxon>Chitinophagia</taxon>
        <taxon>Chitinophagales</taxon>
        <taxon>Chitinophagaceae</taxon>
        <taxon>Nemorincola</taxon>
    </lineage>
</organism>
<accession>A0ABP8NE95</accession>
<dbReference type="PROSITE" id="PS50126">
    <property type="entry name" value="S1"/>
    <property type="match status" value="1"/>
</dbReference>
<dbReference type="PANTHER" id="PTHR22648:SF0">
    <property type="entry name" value="TRANSCRIPTION TERMINATION_ANTITERMINATION PROTEIN NUSA"/>
    <property type="match status" value="1"/>
</dbReference>
<protein>
    <recommendedName>
        <fullName evidence="7">Transcription termination/antitermination protein NusA</fullName>
    </recommendedName>
</protein>
<dbReference type="NCBIfam" id="TIGR01953">
    <property type="entry name" value="NusA"/>
    <property type="match status" value="1"/>
</dbReference>
<dbReference type="PROSITE" id="PS50084">
    <property type="entry name" value="KH_TYPE_1"/>
    <property type="match status" value="1"/>
</dbReference>
<keyword evidence="3 7" id="KW-0889">Transcription antitermination</keyword>
<evidence type="ECO:0000256" key="6">
    <source>
        <dbReference type="ARBA" id="ARBA00023163"/>
    </source>
</evidence>
<dbReference type="Pfam" id="PF00575">
    <property type="entry name" value="S1"/>
    <property type="match status" value="1"/>
</dbReference>
<keyword evidence="4 7" id="KW-0694">RNA-binding</keyword>
<dbReference type="HAMAP" id="MF_00945_B">
    <property type="entry name" value="NusA_B"/>
    <property type="match status" value="1"/>
</dbReference>
<evidence type="ECO:0000256" key="3">
    <source>
        <dbReference type="ARBA" id="ARBA00022814"/>
    </source>
</evidence>
<dbReference type="SUPFAM" id="SSF54814">
    <property type="entry name" value="Prokaryotic type KH domain (KH-domain type II)"/>
    <property type="match status" value="2"/>
</dbReference>
<dbReference type="SUPFAM" id="SSF69705">
    <property type="entry name" value="Transcription factor NusA, N-terminal domain"/>
    <property type="match status" value="1"/>
</dbReference>
<comment type="similarity">
    <text evidence="7">Belongs to the NusA family.</text>
</comment>
<comment type="function">
    <text evidence="7">Participates in both transcription termination and antitermination.</text>
</comment>
<proteinExistence type="inferred from homology"/>
<evidence type="ECO:0000256" key="2">
    <source>
        <dbReference type="ARBA" id="ARBA00022490"/>
    </source>
</evidence>
<keyword evidence="5 7" id="KW-0805">Transcription regulation</keyword>
<dbReference type="InterPro" id="IPR025249">
    <property type="entry name" value="TF_NusA_KH_1st"/>
</dbReference>
<dbReference type="InterPro" id="IPR013735">
    <property type="entry name" value="TF_NusA_N"/>
</dbReference>
<evidence type="ECO:0000256" key="5">
    <source>
        <dbReference type="ARBA" id="ARBA00023015"/>
    </source>
</evidence>
<comment type="subunit">
    <text evidence="7">Monomer. Binds directly to the core enzyme of the DNA-dependent RNA polymerase and to nascent RNA.</text>
</comment>
<dbReference type="CDD" id="cd02134">
    <property type="entry name" value="KH-II_NusA_rpt1"/>
    <property type="match status" value="1"/>
</dbReference>
<evidence type="ECO:0000256" key="4">
    <source>
        <dbReference type="ARBA" id="ARBA00022884"/>
    </source>
</evidence>
<keyword evidence="10" id="KW-1185">Reference proteome</keyword>
<dbReference type="Pfam" id="PF26594">
    <property type="entry name" value="KH_NusA_2nd"/>
    <property type="match status" value="1"/>
</dbReference>
<comment type="caution">
    <text evidence="9">The sequence shown here is derived from an EMBL/GenBank/DDBJ whole genome shotgun (WGS) entry which is preliminary data.</text>
</comment>
<reference evidence="10" key="1">
    <citation type="journal article" date="2019" name="Int. J. Syst. Evol. Microbiol.">
        <title>The Global Catalogue of Microorganisms (GCM) 10K type strain sequencing project: providing services to taxonomists for standard genome sequencing and annotation.</title>
        <authorList>
            <consortium name="The Broad Institute Genomics Platform"/>
            <consortium name="The Broad Institute Genome Sequencing Center for Infectious Disease"/>
            <person name="Wu L."/>
            <person name="Ma J."/>
        </authorList>
    </citation>
    <scope>NUCLEOTIDE SEQUENCE [LARGE SCALE GENOMIC DNA]</scope>
    <source>
        <strain evidence="10">JCM 32105</strain>
    </source>
</reference>
<name>A0ABP8NE95_9BACT</name>
<dbReference type="SMART" id="SM00316">
    <property type="entry name" value="S1"/>
    <property type="match status" value="1"/>
</dbReference>
<dbReference type="Proteomes" id="UP001500067">
    <property type="component" value="Unassembled WGS sequence"/>
</dbReference>
<dbReference type="SMART" id="SM00322">
    <property type="entry name" value="KH"/>
    <property type="match status" value="2"/>
</dbReference>
<dbReference type="Gene3D" id="2.40.50.140">
    <property type="entry name" value="Nucleic acid-binding proteins"/>
    <property type="match status" value="1"/>
</dbReference>
<keyword evidence="6 7" id="KW-0804">Transcription</keyword>
<dbReference type="Pfam" id="PF08529">
    <property type="entry name" value="NusA_N"/>
    <property type="match status" value="1"/>
</dbReference>
<dbReference type="InterPro" id="IPR003029">
    <property type="entry name" value="S1_domain"/>
</dbReference>
<keyword evidence="1 7" id="KW-0806">Transcription termination</keyword>
<feature type="domain" description="S1 motif" evidence="8">
    <location>
        <begin position="151"/>
        <end position="216"/>
    </location>
</feature>
<keyword evidence="2 7" id="KW-0963">Cytoplasm</keyword>
<evidence type="ECO:0000256" key="1">
    <source>
        <dbReference type="ARBA" id="ARBA00022472"/>
    </source>
</evidence>
<sequence>MARDGPGTEKQSNMASINLIDSFQEFKDAENIDRPTLMKVLEDVFKTLLRKKYVTDENFDVIVNDQTGDLEIFRRREIVDDDMVEDENLQIPYSDAIKIEPDYSVGEEVYEEVDVRNFGRRAILAAKQTLAARINDLKKNNLLKKYADRVGDIISGEVYQIWKKEILLLDDEGNELIMPKSEQIPTDFFKKGETVRAVVKKVEMRNNSPIIILSRTHPSFLEKLLEIEVPEIMDGLIVIKKIVREPGERAKVAVESYDDRIDPVGACVGMKGSRIHGIVRELRNENIDIINYTTNLQLLLQRSLTPARINKMELNNENMSADVYLDPDQVSLAIGKKGVNIKLAQELTGYSIDVYRDVKDDVDYDIDLDEFADEIEPWVIDEFKRIGCDTALSVLELSADELVRRTDLEEETVRDVRRVLEAEFNEQ</sequence>
<dbReference type="PANTHER" id="PTHR22648">
    <property type="entry name" value="TRANSCRIPTION TERMINATION FACTOR NUSA"/>
    <property type="match status" value="1"/>
</dbReference>